<feature type="region of interest" description="Disordered" evidence="8">
    <location>
        <begin position="1"/>
        <end position="35"/>
    </location>
</feature>
<feature type="transmembrane region" description="Helical" evidence="9">
    <location>
        <begin position="177"/>
        <end position="195"/>
    </location>
</feature>
<evidence type="ECO:0000256" key="1">
    <source>
        <dbReference type="ARBA" id="ARBA00004141"/>
    </source>
</evidence>
<dbReference type="PROSITE" id="PS50850">
    <property type="entry name" value="MFS"/>
    <property type="match status" value="1"/>
</dbReference>
<feature type="transmembrane region" description="Helical" evidence="9">
    <location>
        <begin position="118"/>
        <end position="138"/>
    </location>
</feature>
<dbReference type="Pfam" id="PF00083">
    <property type="entry name" value="Sugar_tr"/>
    <property type="match status" value="1"/>
</dbReference>
<evidence type="ECO:0000313" key="12">
    <source>
        <dbReference type="Proteomes" id="UP000701801"/>
    </source>
</evidence>
<evidence type="ECO:0000256" key="6">
    <source>
        <dbReference type="ARBA" id="ARBA00023136"/>
    </source>
</evidence>
<keyword evidence="3 7" id="KW-0813">Transport</keyword>
<evidence type="ECO:0000256" key="9">
    <source>
        <dbReference type="SAM" id="Phobius"/>
    </source>
</evidence>
<feature type="transmembrane region" description="Helical" evidence="9">
    <location>
        <begin position="61"/>
        <end position="77"/>
    </location>
</feature>
<comment type="subcellular location">
    <subcellularLocation>
        <location evidence="1">Membrane</location>
        <topology evidence="1">Multi-pass membrane protein</topology>
    </subcellularLocation>
</comment>
<dbReference type="Proteomes" id="UP000701801">
    <property type="component" value="Unassembled WGS sequence"/>
</dbReference>
<feature type="transmembrane region" description="Helical" evidence="9">
    <location>
        <begin position="389"/>
        <end position="411"/>
    </location>
</feature>
<feature type="transmembrane region" description="Helical" evidence="9">
    <location>
        <begin position="239"/>
        <end position="258"/>
    </location>
</feature>
<feature type="domain" description="Major facilitator superfamily (MFS) profile" evidence="10">
    <location>
        <begin position="64"/>
        <end position="516"/>
    </location>
</feature>
<keyword evidence="5 9" id="KW-1133">Transmembrane helix</keyword>
<comment type="similarity">
    <text evidence="2 7">Belongs to the major facilitator superfamily. Sugar transporter (TC 2.A.1.1) family.</text>
</comment>
<dbReference type="EMBL" id="CAJVRM010000179">
    <property type="protein sequence ID" value="CAG8976474.1"/>
    <property type="molecule type" value="Genomic_DNA"/>
</dbReference>
<comment type="caution">
    <text evidence="11">The sequence shown here is derived from an EMBL/GenBank/DDBJ whole genome shotgun (WGS) entry which is preliminary data.</text>
</comment>
<dbReference type="GO" id="GO:0016020">
    <property type="term" value="C:membrane"/>
    <property type="evidence" value="ECO:0007669"/>
    <property type="project" value="UniProtKB-SubCell"/>
</dbReference>
<dbReference type="FunFam" id="1.20.1250.20:FF:000044">
    <property type="entry name" value="Hexose transporter Hxt3p"/>
    <property type="match status" value="1"/>
</dbReference>
<proteinExistence type="inferred from homology"/>
<evidence type="ECO:0000256" key="2">
    <source>
        <dbReference type="ARBA" id="ARBA00010992"/>
    </source>
</evidence>
<dbReference type="InterPro" id="IPR005828">
    <property type="entry name" value="MFS_sugar_transport-like"/>
</dbReference>
<reference evidence="11" key="1">
    <citation type="submission" date="2021-07" db="EMBL/GenBank/DDBJ databases">
        <authorList>
            <person name="Durling M."/>
        </authorList>
    </citation>
    <scope>NUCLEOTIDE SEQUENCE</scope>
</reference>
<evidence type="ECO:0000256" key="7">
    <source>
        <dbReference type="RuleBase" id="RU003346"/>
    </source>
</evidence>
<dbReference type="InterPro" id="IPR020846">
    <property type="entry name" value="MFS_dom"/>
</dbReference>
<dbReference type="GO" id="GO:0005351">
    <property type="term" value="F:carbohydrate:proton symporter activity"/>
    <property type="evidence" value="ECO:0007669"/>
    <property type="project" value="TreeGrafter"/>
</dbReference>
<evidence type="ECO:0000256" key="5">
    <source>
        <dbReference type="ARBA" id="ARBA00022989"/>
    </source>
</evidence>
<keyword evidence="6 9" id="KW-0472">Membrane</keyword>
<feature type="transmembrane region" description="Helical" evidence="9">
    <location>
        <begin position="461"/>
        <end position="485"/>
    </location>
</feature>
<feature type="region of interest" description="Disordered" evidence="8">
    <location>
        <begin position="579"/>
        <end position="598"/>
    </location>
</feature>
<feature type="transmembrane region" description="Helical" evidence="9">
    <location>
        <begin position="358"/>
        <end position="377"/>
    </location>
</feature>
<protein>
    <recommendedName>
        <fullName evidence="10">Major facilitator superfamily (MFS) profile domain-containing protein</fullName>
    </recommendedName>
</protein>
<dbReference type="OrthoDB" id="2241241at2759"/>
<dbReference type="NCBIfam" id="TIGR00879">
    <property type="entry name" value="SP"/>
    <property type="match status" value="1"/>
</dbReference>
<evidence type="ECO:0000259" key="10">
    <source>
        <dbReference type="PROSITE" id="PS50850"/>
    </source>
</evidence>
<evidence type="ECO:0000256" key="3">
    <source>
        <dbReference type="ARBA" id="ARBA00022448"/>
    </source>
</evidence>
<evidence type="ECO:0000313" key="11">
    <source>
        <dbReference type="EMBL" id="CAG8976474.1"/>
    </source>
</evidence>
<keyword evidence="12" id="KW-1185">Reference proteome</keyword>
<organism evidence="11 12">
    <name type="scientific">Hymenoscyphus albidus</name>
    <dbReference type="NCBI Taxonomy" id="595503"/>
    <lineage>
        <taxon>Eukaryota</taxon>
        <taxon>Fungi</taxon>
        <taxon>Dikarya</taxon>
        <taxon>Ascomycota</taxon>
        <taxon>Pezizomycotina</taxon>
        <taxon>Leotiomycetes</taxon>
        <taxon>Helotiales</taxon>
        <taxon>Helotiaceae</taxon>
        <taxon>Hymenoscyphus</taxon>
    </lineage>
</organism>
<dbReference type="Gene3D" id="1.20.1250.20">
    <property type="entry name" value="MFS general substrate transporter like domains"/>
    <property type="match status" value="1"/>
</dbReference>
<dbReference type="InterPro" id="IPR050360">
    <property type="entry name" value="MFS_Sugar_Transporters"/>
</dbReference>
<dbReference type="InterPro" id="IPR005829">
    <property type="entry name" value="Sugar_transporter_CS"/>
</dbReference>
<feature type="transmembrane region" description="Helical" evidence="9">
    <location>
        <begin position="150"/>
        <end position="171"/>
    </location>
</feature>
<accession>A0A9N9LJT2</accession>
<evidence type="ECO:0000256" key="8">
    <source>
        <dbReference type="SAM" id="MobiDB-lite"/>
    </source>
</evidence>
<dbReference type="InterPro" id="IPR003663">
    <property type="entry name" value="Sugar/inositol_transpt"/>
</dbReference>
<dbReference type="PROSITE" id="PS00217">
    <property type="entry name" value="SUGAR_TRANSPORT_2"/>
    <property type="match status" value="1"/>
</dbReference>
<dbReference type="PRINTS" id="PR00171">
    <property type="entry name" value="SUGRTRNSPORT"/>
</dbReference>
<dbReference type="InterPro" id="IPR036259">
    <property type="entry name" value="MFS_trans_sf"/>
</dbReference>
<name>A0A9N9LJT2_9HELO</name>
<feature type="transmembrane region" description="Helical" evidence="9">
    <location>
        <begin position="423"/>
        <end position="449"/>
    </location>
</feature>
<dbReference type="PANTHER" id="PTHR48022">
    <property type="entry name" value="PLASTIDIC GLUCOSE TRANSPORTER 4"/>
    <property type="match status" value="1"/>
</dbReference>
<feature type="transmembrane region" description="Helical" evidence="9">
    <location>
        <begin position="491"/>
        <end position="512"/>
    </location>
</feature>
<keyword evidence="4 9" id="KW-0812">Transmembrane</keyword>
<feature type="transmembrane region" description="Helical" evidence="9">
    <location>
        <begin position="207"/>
        <end position="227"/>
    </location>
</feature>
<dbReference type="CDD" id="cd17356">
    <property type="entry name" value="MFS_HXT"/>
    <property type="match status" value="1"/>
</dbReference>
<dbReference type="AlphaFoldDB" id="A0A9N9LJT2"/>
<evidence type="ECO:0000256" key="4">
    <source>
        <dbReference type="ARBA" id="ARBA00022692"/>
    </source>
</evidence>
<dbReference type="PANTHER" id="PTHR48022:SF39">
    <property type="entry name" value="MONOSACCHARIDE TRANSPORTER, PUTATIVE-RELATED"/>
    <property type="match status" value="1"/>
</dbReference>
<feature type="compositionally biased region" description="Basic residues" evidence="8">
    <location>
        <begin position="1"/>
        <end position="11"/>
    </location>
</feature>
<gene>
    <name evidence="11" type="ORF">HYALB_00010610</name>
</gene>
<dbReference type="SUPFAM" id="SSF103473">
    <property type="entry name" value="MFS general substrate transporter"/>
    <property type="match status" value="1"/>
</dbReference>
<feature type="compositionally biased region" description="Polar residues" evidence="8">
    <location>
        <begin position="14"/>
        <end position="31"/>
    </location>
</feature>
<sequence>MNKLNFSKKKRDSSNSYNSTAVPSANGSPRNTIDHVSEKPVAPVADHAANSEKVPSVTMKTFFMTILVAMGGFIFGYDTGQISGFLEMDVFLEMFGEEGPITEKSPTGYHFTNVRSGLIVGLLSIGTLVGCLIAGPLANKFGRKWCIPPWCMVFCLGVVIQVAVGDGMWVGIVMGRWLAGLGVGALSVLVPLYMAETSPVSVRGAVISCYQLFITIGIFTADCINFGTEARTDTGSYRIPMAVGFLWAIILGAGIMFLPESPRHDWNHGRSDRARTTMSKFYGVSETHPIIVNETREIQSIMEATQGDHPWYEAVTGPRMFYRVALAMSLQMLQQLTGANYFFYYGTTVFSGVGIDNSFVTSMILGGVNVGATFLGVYMAKHTRRRETLYIAALWQFVCFLVFASVGQFLFKNAPEGSSIAKTAGTVMIVFACLFIVGFASTWGPLVWACIGEMFPYRYRAVAMAFATSANWFWNFMLAFFTPFITGEIQFAYGYVFAGCNLAAFVVVYFFLIESSGKTLEEVDAMYLMHVSPRKSAKFEFDLETKTHLKEMINTDAMHLTGRGRNMKKVNEGSREAFMHSENVPVHTGPAVSSGAKP</sequence>